<evidence type="ECO:0000313" key="1">
    <source>
        <dbReference type="EMBL" id="CAN63341.1"/>
    </source>
</evidence>
<dbReference type="EMBL" id="AM454559">
    <property type="protein sequence ID" value="CAN63341.1"/>
    <property type="molecule type" value="Genomic_DNA"/>
</dbReference>
<organism evidence="1">
    <name type="scientific">Vitis vinifera</name>
    <name type="common">Grape</name>
    <dbReference type="NCBI Taxonomy" id="29760"/>
    <lineage>
        <taxon>Eukaryota</taxon>
        <taxon>Viridiplantae</taxon>
        <taxon>Streptophyta</taxon>
        <taxon>Embryophyta</taxon>
        <taxon>Tracheophyta</taxon>
        <taxon>Spermatophyta</taxon>
        <taxon>Magnoliopsida</taxon>
        <taxon>eudicotyledons</taxon>
        <taxon>Gunneridae</taxon>
        <taxon>Pentapetalae</taxon>
        <taxon>rosids</taxon>
        <taxon>Vitales</taxon>
        <taxon>Vitaceae</taxon>
        <taxon>Viteae</taxon>
        <taxon>Vitis</taxon>
    </lineage>
</organism>
<proteinExistence type="predicted"/>
<name>A5BCH8_VITVI</name>
<dbReference type="AlphaFoldDB" id="A5BCH8"/>
<accession>A5BCH8</accession>
<protein>
    <submittedName>
        <fullName evidence="1">Uncharacterized protein</fullName>
    </submittedName>
</protein>
<gene>
    <name evidence="1" type="ORF">VITISV_037349</name>
</gene>
<sequence length="189" mass="21863">MDAQNIIQKSTSFLIVMIQTNTKLGEENTVRIKMSDDETRIRVILSEASPLSDSPCFSMEPPFSWNNIPVKPPKLLFFFTSPDTNLLQHQRHYLLMQDAESSTNYSRYPSKNELKDASLCPTFGTSRWKTNKTGTKKRKVEVVIGNEKPISETFKWIAHGPSHYVFKYHGYVINGYHYHTKERDDLRAT</sequence>
<reference evidence="1" key="1">
    <citation type="journal article" date="2007" name="PLoS ONE">
        <title>The first genome sequence of an elite grapevine cultivar (Pinot noir Vitis vinifera L.): coping with a highly heterozygous genome.</title>
        <authorList>
            <person name="Velasco R."/>
            <person name="Zharkikh A."/>
            <person name="Troggio M."/>
            <person name="Cartwright D.A."/>
            <person name="Cestaro A."/>
            <person name="Pruss D."/>
            <person name="Pindo M."/>
            <person name="FitzGerald L.M."/>
            <person name="Vezzulli S."/>
            <person name="Reid J."/>
            <person name="Malacarne G."/>
            <person name="Iliev D."/>
            <person name="Coppola G."/>
            <person name="Wardell B."/>
            <person name="Micheletti D."/>
            <person name="Macalma T."/>
            <person name="Facci M."/>
            <person name="Mitchell J.T."/>
            <person name="Perazzolli M."/>
            <person name="Eldredge G."/>
            <person name="Gatto P."/>
            <person name="Oyzerski R."/>
            <person name="Moretto M."/>
            <person name="Gutin N."/>
            <person name="Stefanini M."/>
            <person name="Chen Y."/>
            <person name="Segala C."/>
            <person name="Davenport C."/>
            <person name="Dematte L."/>
            <person name="Mraz A."/>
            <person name="Battilana J."/>
            <person name="Stormo K."/>
            <person name="Costa F."/>
            <person name="Tao Q."/>
            <person name="Si-Ammour A."/>
            <person name="Harkins T."/>
            <person name="Lackey A."/>
            <person name="Perbost C."/>
            <person name="Taillon B."/>
            <person name="Stella A."/>
            <person name="Solovyev V."/>
            <person name="Fawcett J.A."/>
            <person name="Sterck L."/>
            <person name="Vandepoele K."/>
            <person name="Grando S.M."/>
            <person name="Toppo S."/>
            <person name="Moser C."/>
            <person name="Lanchbury J."/>
            <person name="Bogden R."/>
            <person name="Skolnick M."/>
            <person name="Sgaramella V."/>
            <person name="Bhatnagar S.K."/>
            <person name="Fontana P."/>
            <person name="Gutin A."/>
            <person name="Van de Peer Y."/>
            <person name="Salamini F."/>
            <person name="Viola R."/>
        </authorList>
    </citation>
    <scope>NUCLEOTIDE SEQUENCE</scope>
</reference>